<dbReference type="Gene3D" id="3.40.630.30">
    <property type="match status" value="1"/>
</dbReference>
<evidence type="ECO:0000313" key="3">
    <source>
        <dbReference type="Proteomes" id="UP000236569"/>
    </source>
</evidence>
<sequence>MNLETPRLLLRPLLVSDLDAHYAVIDSDPNVTWLGVARTPEESRAYVSGKAGLWPKHGFGPYAVIEKATGAFLGHGGLEPLEETQEVQLSYYLGRPAWGRGFATELGEAALRHGFGPLGLERIVAIVRPHNAASQRVLTKLGFVHERDGTFSGAEAQYWSRSPAD</sequence>
<feature type="domain" description="N-acetyltransferase" evidence="1">
    <location>
        <begin position="8"/>
        <end position="165"/>
    </location>
</feature>
<dbReference type="EMBL" id="BFAG01000021">
    <property type="protein sequence ID" value="GBF08044.1"/>
    <property type="molecule type" value="Genomic_DNA"/>
</dbReference>
<proteinExistence type="predicted"/>
<dbReference type="PANTHER" id="PTHR43792">
    <property type="entry name" value="GNAT FAMILY, PUTATIVE (AFU_ORTHOLOGUE AFUA_3G00765)-RELATED-RELATED"/>
    <property type="match status" value="1"/>
</dbReference>
<organism evidence="2 3">
    <name type="scientific">Deinococcus aerius</name>
    <dbReference type="NCBI Taxonomy" id="200253"/>
    <lineage>
        <taxon>Bacteria</taxon>
        <taxon>Thermotogati</taxon>
        <taxon>Deinococcota</taxon>
        <taxon>Deinococci</taxon>
        <taxon>Deinococcales</taxon>
        <taxon>Deinococcaceae</taxon>
        <taxon>Deinococcus</taxon>
    </lineage>
</organism>
<name>A0A2I9D0I0_9DEIO</name>
<gene>
    <name evidence="2" type="ORF">DAERI_210040</name>
</gene>
<accession>A0A2I9D0I0</accession>
<dbReference type="Pfam" id="PF13302">
    <property type="entry name" value="Acetyltransf_3"/>
    <property type="match status" value="1"/>
</dbReference>
<protein>
    <submittedName>
        <fullName evidence="2">Ribosomal-protein-alanine acetyltransferase</fullName>
    </submittedName>
</protein>
<dbReference type="InterPro" id="IPR000182">
    <property type="entry name" value="GNAT_dom"/>
</dbReference>
<dbReference type="InterPro" id="IPR016181">
    <property type="entry name" value="Acyl_CoA_acyltransferase"/>
</dbReference>
<dbReference type="GO" id="GO:0016747">
    <property type="term" value="F:acyltransferase activity, transferring groups other than amino-acyl groups"/>
    <property type="evidence" value="ECO:0007669"/>
    <property type="project" value="InterPro"/>
</dbReference>
<dbReference type="PROSITE" id="PS51186">
    <property type="entry name" value="GNAT"/>
    <property type="match status" value="1"/>
</dbReference>
<dbReference type="SUPFAM" id="SSF55729">
    <property type="entry name" value="Acyl-CoA N-acyltransferases (Nat)"/>
    <property type="match status" value="1"/>
</dbReference>
<comment type="caution">
    <text evidence="2">The sequence shown here is derived from an EMBL/GenBank/DDBJ whole genome shotgun (WGS) entry which is preliminary data.</text>
</comment>
<dbReference type="OrthoDB" id="9798081at2"/>
<reference evidence="3" key="1">
    <citation type="submission" date="2018-01" db="EMBL/GenBank/DDBJ databases">
        <title>Draft Genome Sequence of the Radioresistant Bacterium Deinococcus aerius TR0125, Isolated from the Higher Atmosphere above Japan.</title>
        <authorList>
            <person name="Satoh K."/>
            <person name="Arai H."/>
            <person name="Sanzen T."/>
            <person name="Kawaguchi Y."/>
            <person name="Hayashi H."/>
            <person name="Yokobori S."/>
            <person name="Yamagishi A."/>
            <person name="Oono Y."/>
            <person name="Narumi I."/>
        </authorList>
    </citation>
    <scope>NUCLEOTIDE SEQUENCE [LARGE SCALE GENOMIC DNA]</scope>
    <source>
        <strain evidence="3">TR0125</strain>
    </source>
</reference>
<keyword evidence="2" id="KW-0808">Transferase</keyword>
<dbReference type="AlphaFoldDB" id="A0A2I9D0I0"/>
<keyword evidence="3" id="KW-1185">Reference proteome</keyword>
<dbReference type="RefSeq" id="WP_103131321.1">
    <property type="nucleotide sequence ID" value="NZ_BFAG01000021.1"/>
</dbReference>
<evidence type="ECO:0000259" key="1">
    <source>
        <dbReference type="PROSITE" id="PS51186"/>
    </source>
</evidence>
<dbReference type="InterPro" id="IPR051531">
    <property type="entry name" value="N-acetyltransferase"/>
</dbReference>
<dbReference type="Proteomes" id="UP000236569">
    <property type="component" value="Unassembled WGS sequence"/>
</dbReference>
<dbReference type="PANTHER" id="PTHR43792:SF1">
    <property type="entry name" value="N-ACETYLTRANSFERASE DOMAIN-CONTAINING PROTEIN"/>
    <property type="match status" value="1"/>
</dbReference>
<evidence type="ECO:0000313" key="2">
    <source>
        <dbReference type="EMBL" id="GBF08044.1"/>
    </source>
</evidence>